<dbReference type="PANTHER" id="PTHR35273:SF2">
    <property type="entry name" value="ALPHA-GALACTOSIDASE"/>
    <property type="match status" value="1"/>
</dbReference>
<dbReference type="Pfam" id="PF03537">
    <property type="entry name" value="Glyco_hydro_114"/>
    <property type="match status" value="1"/>
</dbReference>
<evidence type="ECO:0000256" key="3">
    <source>
        <dbReference type="SAM" id="MobiDB-lite"/>
    </source>
</evidence>
<feature type="compositionally biased region" description="Low complexity" evidence="3">
    <location>
        <begin position="77"/>
        <end position="100"/>
    </location>
</feature>
<dbReference type="AlphaFoldDB" id="A0AAV9X886"/>
<proteinExistence type="predicted"/>
<dbReference type="InterPro" id="IPR017853">
    <property type="entry name" value="GH"/>
</dbReference>
<feature type="transmembrane region" description="Helical" evidence="4">
    <location>
        <begin position="37"/>
        <end position="60"/>
    </location>
</feature>
<protein>
    <recommendedName>
        <fullName evidence="2">alpha-galactosidase</fullName>
        <ecNumber evidence="2">3.2.1.22</ecNumber>
    </recommendedName>
</protein>
<reference evidence="6 7" key="1">
    <citation type="submission" date="2019-10" db="EMBL/GenBank/DDBJ databases">
        <authorList>
            <person name="Palmer J.M."/>
        </authorList>
    </citation>
    <scope>NUCLEOTIDE SEQUENCE [LARGE SCALE GENOMIC DNA]</scope>
    <source>
        <strain evidence="6 7">TWF694</strain>
    </source>
</reference>
<keyword evidence="4" id="KW-0812">Transmembrane</keyword>
<comment type="caution">
    <text evidence="6">The sequence shown here is derived from an EMBL/GenBank/DDBJ whole genome shotgun (WGS) entry which is preliminary data.</text>
</comment>
<feature type="region of interest" description="Disordered" evidence="3">
    <location>
        <begin position="61"/>
        <end position="100"/>
    </location>
</feature>
<dbReference type="Gene3D" id="3.20.20.70">
    <property type="entry name" value="Aldolase class I"/>
    <property type="match status" value="1"/>
</dbReference>
<dbReference type="InterPro" id="IPR013785">
    <property type="entry name" value="Aldolase_TIM"/>
</dbReference>
<dbReference type="EMBL" id="JAVHJO010000008">
    <property type="protein sequence ID" value="KAK6537816.1"/>
    <property type="molecule type" value="Genomic_DNA"/>
</dbReference>
<dbReference type="GO" id="GO:0004557">
    <property type="term" value="F:alpha-galactosidase activity"/>
    <property type="evidence" value="ECO:0007669"/>
    <property type="project" value="UniProtKB-EC"/>
</dbReference>
<organism evidence="6 7">
    <name type="scientific">Orbilia ellipsospora</name>
    <dbReference type="NCBI Taxonomy" id="2528407"/>
    <lineage>
        <taxon>Eukaryota</taxon>
        <taxon>Fungi</taxon>
        <taxon>Dikarya</taxon>
        <taxon>Ascomycota</taxon>
        <taxon>Pezizomycotina</taxon>
        <taxon>Orbiliomycetes</taxon>
        <taxon>Orbiliales</taxon>
        <taxon>Orbiliaceae</taxon>
        <taxon>Orbilia</taxon>
    </lineage>
</organism>
<keyword evidence="7" id="KW-1185">Reference proteome</keyword>
<evidence type="ECO:0000313" key="6">
    <source>
        <dbReference type="EMBL" id="KAK6537816.1"/>
    </source>
</evidence>
<sequence length="350" mass="37886">MKRNISITTTNGVVKKGSIASDSHTPLARLKRNRSSCLCILGIIALLVVVGLGVGLGVGLTRKSGQNSPSNSPRADTQSSTKSSTSTGLPSTSSTSTPTATFKLRPSQTAAAQWQPTAGETWQITLIKPPNNTDLAVTAYDLDLFDNSLAFIANLKLKGHRVICYFSAGSYEDWRPDAKNFTKADYGKAMDGWAGEWWLDTNSQNVRNIIANRIALAQSKGCDAIDPDNINGYQNPTGLNLTEADAISFLRFMSIEAHNRGLAIGLKNGGELVSDVIDFMDFAVQESCVAYGECGPYRTFLEYNSPVFHIEYPADTNVTVAEICAPKNGAQGFSTIIKHLKLDDWAEYCP</sequence>
<dbReference type="SUPFAM" id="SSF51445">
    <property type="entry name" value="(Trans)glycosidases"/>
    <property type="match status" value="1"/>
</dbReference>
<evidence type="ECO:0000256" key="2">
    <source>
        <dbReference type="ARBA" id="ARBA00012755"/>
    </source>
</evidence>
<gene>
    <name evidence="6" type="ORF">TWF694_010719</name>
</gene>
<feature type="domain" description="Glycoside-hydrolase family GH114 TIM-barrel" evidence="5">
    <location>
        <begin position="121"/>
        <end position="345"/>
    </location>
</feature>
<keyword evidence="4" id="KW-1133">Transmembrane helix</keyword>
<evidence type="ECO:0000259" key="5">
    <source>
        <dbReference type="Pfam" id="PF03537"/>
    </source>
</evidence>
<dbReference type="Proteomes" id="UP001365542">
    <property type="component" value="Unassembled WGS sequence"/>
</dbReference>
<dbReference type="EC" id="3.2.1.22" evidence="2"/>
<dbReference type="PANTHER" id="PTHR35273">
    <property type="entry name" value="ALPHA-1,4 POLYGALACTOSAMINIDASE, PUTATIVE (AFU_ORTHOLOGUE AFUA_3G07890)-RELATED"/>
    <property type="match status" value="1"/>
</dbReference>
<comment type="catalytic activity">
    <reaction evidence="1">
        <text>Hydrolysis of terminal, non-reducing alpha-D-galactose residues in alpha-D-galactosides, including galactose oligosaccharides, galactomannans and galactolipids.</text>
        <dbReference type="EC" id="3.2.1.22"/>
    </reaction>
</comment>
<dbReference type="InterPro" id="IPR004352">
    <property type="entry name" value="GH114_TIM-barrel"/>
</dbReference>
<evidence type="ECO:0000256" key="1">
    <source>
        <dbReference type="ARBA" id="ARBA00001255"/>
    </source>
</evidence>
<evidence type="ECO:0000256" key="4">
    <source>
        <dbReference type="SAM" id="Phobius"/>
    </source>
</evidence>
<keyword evidence="4" id="KW-0472">Membrane</keyword>
<accession>A0AAV9X886</accession>
<name>A0AAV9X886_9PEZI</name>
<evidence type="ECO:0000313" key="7">
    <source>
        <dbReference type="Proteomes" id="UP001365542"/>
    </source>
</evidence>
<feature type="compositionally biased region" description="Polar residues" evidence="3">
    <location>
        <begin position="63"/>
        <end position="76"/>
    </location>
</feature>